<feature type="transmembrane region" description="Helical" evidence="1">
    <location>
        <begin position="12"/>
        <end position="32"/>
    </location>
</feature>
<dbReference type="EMBL" id="CADCVJ010000015">
    <property type="protein sequence ID" value="CAA9462302.1"/>
    <property type="molecule type" value="Genomic_DNA"/>
</dbReference>
<organism evidence="2">
    <name type="scientific">uncultured Solirubrobacteraceae bacterium</name>
    <dbReference type="NCBI Taxonomy" id="1162706"/>
    <lineage>
        <taxon>Bacteria</taxon>
        <taxon>Bacillati</taxon>
        <taxon>Actinomycetota</taxon>
        <taxon>Thermoleophilia</taxon>
        <taxon>Solirubrobacterales</taxon>
        <taxon>Solirubrobacteraceae</taxon>
        <taxon>environmental samples</taxon>
    </lineage>
</organism>
<evidence type="ECO:0000256" key="1">
    <source>
        <dbReference type="SAM" id="Phobius"/>
    </source>
</evidence>
<evidence type="ECO:0000313" key="2">
    <source>
        <dbReference type="EMBL" id="CAA9462302.1"/>
    </source>
</evidence>
<keyword evidence="1" id="KW-0472">Membrane</keyword>
<protein>
    <submittedName>
        <fullName evidence="2">Uncharacterized protein</fullName>
    </submittedName>
</protein>
<proteinExistence type="predicted"/>
<keyword evidence="1" id="KW-0812">Transmembrane</keyword>
<sequence>MEDAGTARPLWVRMIAVLVLAAAAWILLKMVVGVLTTLAWIAAVVIAVLGVMWALSVLRR</sequence>
<reference evidence="2" key="1">
    <citation type="submission" date="2020-02" db="EMBL/GenBank/DDBJ databases">
        <authorList>
            <person name="Meier V. D."/>
        </authorList>
    </citation>
    <scope>NUCLEOTIDE SEQUENCE</scope>
    <source>
        <strain evidence="2">AVDCRST_MAG38</strain>
    </source>
</reference>
<name>A0A6J4RAM5_9ACTN</name>
<dbReference type="AlphaFoldDB" id="A0A6J4RAM5"/>
<gene>
    <name evidence="2" type="ORF">AVDCRST_MAG38-224</name>
</gene>
<keyword evidence="1" id="KW-1133">Transmembrane helix</keyword>
<feature type="transmembrane region" description="Helical" evidence="1">
    <location>
        <begin position="38"/>
        <end position="58"/>
    </location>
</feature>
<accession>A0A6J4RAM5</accession>